<dbReference type="EMBL" id="GGEC01084892">
    <property type="protein sequence ID" value="MBX65376.1"/>
    <property type="molecule type" value="Transcribed_RNA"/>
</dbReference>
<feature type="signal peptide" evidence="1">
    <location>
        <begin position="1"/>
        <end position="23"/>
    </location>
</feature>
<organism evidence="2">
    <name type="scientific">Rhizophora mucronata</name>
    <name type="common">Asiatic mangrove</name>
    <dbReference type="NCBI Taxonomy" id="61149"/>
    <lineage>
        <taxon>Eukaryota</taxon>
        <taxon>Viridiplantae</taxon>
        <taxon>Streptophyta</taxon>
        <taxon>Embryophyta</taxon>
        <taxon>Tracheophyta</taxon>
        <taxon>Spermatophyta</taxon>
        <taxon>Magnoliopsida</taxon>
        <taxon>eudicotyledons</taxon>
        <taxon>Gunneridae</taxon>
        <taxon>Pentapetalae</taxon>
        <taxon>rosids</taxon>
        <taxon>fabids</taxon>
        <taxon>Malpighiales</taxon>
        <taxon>Rhizophoraceae</taxon>
        <taxon>Rhizophora</taxon>
    </lineage>
</organism>
<evidence type="ECO:0000256" key="1">
    <source>
        <dbReference type="SAM" id="SignalP"/>
    </source>
</evidence>
<dbReference type="AlphaFoldDB" id="A0A2P2QEK1"/>
<proteinExistence type="predicted"/>
<keyword evidence="1" id="KW-0732">Signal</keyword>
<sequence>MSICVIAWCFWTLICLPIDEAFGAPLGPKYMCYMIR</sequence>
<protein>
    <submittedName>
        <fullName evidence="2">Uncharacterized protein</fullName>
    </submittedName>
</protein>
<feature type="chain" id="PRO_5015108056" evidence="1">
    <location>
        <begin position="24"/>
        <end position="36"/>
    </location>
</feature>
<accession>A0A2P2QEK1</accession>
<evidence type="ECO:0000313" key="2">
    <source>
        <dbReference type="EMBL" id="MBX65376.1"/>
    </source>
</evidence>
<reference evidence="2" key="1">
    <citation type="submission" date="2018-02" db="EMBL/GenBank/DDBJ databases">
        <title>Rhizophora mucronata_Transcriptome.</title>
        <authorList>
            <person name="Meera S.P."/>
            <person name="Sreeshan A."/>
            <person name="Augustine A."/>
        </authorList>
    </citation>
    <scope>NUCLEOTIDE SEQUENCE</scope>
    <source>
        <tissue evidence="2">Leaf</tissue>
    </source>
</reference>
<name>A0A2P2QEK1_RHIMU</name>